<dbReference type="InterPro" id="IPR011009">
    <property type="entry name" value="Kinase-like_dom_sf"/>
</dbReference>
<dbReference type="PROSITE" id="PS50011">
    <property type="entry name" value="PROTEIN_KINASE_DOM"/>
    <property type="match status" value="1"/>
</dbReference>
<dbReference type="Gene3D" id="1.10.510.10">
    <property type="entry name" value="Transferase(Phosphotransferase) domain 1"/>
    <property type="match status" value="1"/>
</dbReference>
<evidence type="ECO:0000256" key="1">
    <source>
        <dbReference type="SAM" id="MobiDB-lite"/>
    </source>
</evidence>
<dbReference type="EMBL" id="BAABCQ010000012">
    <property type="protein sequence ID" value="GAA3958922.1"/>
    <property type="molecule type" value="Genomic_DNA"/>
</dbReference>
<evidence type="ECO:0000313" key="4">
    <source>
        <dbReference type="EMBL" id="GAA3958922.1"/>
    </source>
</evidence>
<keyword evidence="5" id="KW-1185">Reference proteome</keyword>
<evidence type="ECO:0000256" key="2">
    <source>
        <dbReference type="SAM" id="Phobius"/>
    </source>
</evidence>
<dbReference type="Pfam" id="PF00069">
    <property type="entry name" value="Pkinase"/>
    <property type="match status" value="1"/>
</dbReference>
<feature type="region of interest" description="Disordered" evidence="1">
    <location>
        <begin position="1"/>
        <end position="25"/>
    </location>
</feature>
<keyword evidence="2" id="KW-0472">Membrane</keyword>
<feature type="transmembrane region" description="Helical" evidence="2">
    <location>
        <begin position="689"/>
        <end position="709"/>
    </location>
</feature>
<dbReference type="PANTHER" id="PTHR44167:SF18">
    <property type="entry name" value="PROTEIN KINASE DOMAIN-CONTAINING PROTEIN"/>
    <property type="match status" value="1"/>
</dbReference>
<organism evidence="4 5">
    <name type="scientific">Streptomyces marokkonensis</name>
    <dbReference type="NCBI Taxonomy" id="324855"/>
    <lineage>
        <taxon>Bacteria</taxon>
        <taxon>Bacillati</taxon>
        <taxon>Actinomycetota</taxon>
        <taxon>Actinomycetes</taxon>
        <taxon>Kitasatosporales</taxon>
        <taxon>Streptomycetaceae</taxon>
        <taxon>Streptomyces</taxon>
    </lineage>
</organism>
<comment type="caution">
    <text evidence="4">The sequence shown here is derived from an EMBL/GenBank/DDBJ whole genome shotgun (WGS) entry which is preliminary data.</text>
</comment>
<dbReference type="SUPFAM" id="SSF56112">
    <property type="entry name" value="Protein kinase-like (PK-like)"/>
    <property type="match status" value="1"/>
</dbReference>
<dbReference type="InterPro" id="IPR000719">
    <property type="entry name" value="Prot_kinase_dom"/>
</dbReference>
<dbReference type="InterPro" id="IPR008266">
    <property type="entry name" value="Tyr_kinase_AS"/>
</dbReference>
<protein>
    <recommendedName>
        <fullName evidence="3">Protein kinase domain-containing protein</fullName>
    </recommendedName>
</protein>
<proteinExistence type="predicted"/>
<dbReference type="RefSeq" id="WP_345589507.1">
    <property type="nucleotide sequence ID" value="NZ_BAABCQ010000012.1"/>
</dbReference>
<feature type="transmembrane region" description="Helical" evidence="2">
    <location>
        <begin position="601"/>
        <end position="622"/>
    </location>
</feature>
<keyword evidence="2" id="KW-1133">Transmembrane helix</keyword>
<feature type="domain" description="Protein kinase" evidence="3">
    <location>
        <begin position="1"/>
        <end position="291"/>
    </location>
</feature>
<feature type="compositionally biased region" description="Basic and acidic residues" evidence="1">
    <location>
        <begin position="16"/>
        <end position="25"/>
    </location>
</feature>
<keyword evidence="2" id="KW-0812">Transmembrane</keyword>
<dbReference type="PANTHER" id="PTHR44167">
    <property type="entry name" value="OVARIAN-SPECIFIC SERINE/THREONINE-PROTEIN KINASE LOK-RELATED"/>
    <property type="match status" value="1"/>
</dbReference>
<dbReference type="PROSITE" id="PS00109">
    <property type="entry name" value="PROTEIN_KINASE_TYR"/>
    <property type="match status" value="1"/>
</dbReference>
<name>A0ABP7P4B9_9ACTN</name>
<dbReference type="SMART" id="SM00220">
    <property type="entry name" value="S_TKc"/>
    <property type="match status" value="1"/>
</dbReference>
<accession>A0ABP7P4B9</accession>
<gene>
    <name evidence="4" type="ORF">GCM10022384_09740</name>
</gene>
<reference evidence="5" key="1">
    <citation type="journal article" date="2019" name="Int. J. Syst. Evol. Microbiol.">
        <title>The Global Catalogue of Microorganisms (GCM) 10K type strain sequencing project: providing services to taxonomists for standard genome sequencing and annotation.</title>
        <authorList>
            <consortium name="The Broad Institute Genomics Platform"/>
            <consortium name="The Broad Institute Genome Sequencing Center for Infectious Disease"/>
            <person name="Wu L."/>
            <person name="Ma J."/>
        </authorList>
    </citation>
    <scope>NUCLEOTIDE SEQUENCE [LARGE SCALE GENOMIC DNA]</scope>
    <source>
        <strain evidence="5">JCM 17027</strain>
    </source>
</reference>
<feature type="transmembrane region" description="Helical" evidence="2">
    <location>
        <begin position="715"/>
        <end position="733"/>
    </location>
</feature>
<dbReference type="Proteomes" id="UP001500034">
    <property type="component" value="Unassembled WGS sequence"/>
</dbReference>
<sequence>MTDFVSPEDGGFTDAGRTETRPVRDDVPPALARRFVLVKVIKAAERPSQAVVLRVRESDAGASDAPMVLKWYHRMHAPDPAVGRLLGEEPGPHLERLVEAGLADGHPYQLFRSHGETDLRAYLDGSPGPMPPARVEEVTRQLHVAVSALHQREIVHRDITPDNVMVESRRGNALDLVLVDFGVAAYRPDEDPGPRRAWRGKPKYLAPEAGSLHQTVSEAGDWWSVGMILAELALGTHPVDFFSDEAVLRETATHDPDVSGVRDGRTRRLCEGLLTRAPEDRWGADEVAAWLAGQSPPVPGRTRGEPPGTPPPSDLRPFHFLGERHTEPEHLARALDRHPPATAALLSDAEDRAALVEWLGQFETAGGRSPEELRRLTALRGELREPPGPETAVRLITWLGPYREVSLWGLPLTPEGIRALSQGARRDDSEALALIRHLATAPEILTVLSRRPRGEGLDEVRVRWDTLRDRWPHLVREVRRAPDIAGLDRVRRALRRTSAVDARLLELAREPDHATSRLAAEAATVRGRLNAPVPWFDRLVDSGEDSEPPRLLMALLLAGHAVREANERHSRQVDEEIQRLMDEDADGVVAVMRRMDRLPTLAWALFGATVLTAPWCFVIGLADVLGRASQEAVVTAWVQTVPAAAVVFATELLTAAYIGPPAYHPHRSLAGLLIRTSDRPATFVRSGRFWSVLLGAAVLVGAVLLGFYALAVAPWVWPLASVVLLAGWGVRRCHAWRRERRARLARRVGVRRGRVAARRA</sequence>
<feature type="region of interest" description="Disordered" evidence="1">
    <location>
        <begin position="294"/>
        <end position="314"/>
    </location>
</feature>
<evidence type="ECO:0000313" key="5">
    <source>
        <dbReference type="Proteomes" id="UP001500034"/>
    </source>
</evidence>
<evidence type="ECO:0000259" key="3">
    <source>
        <dbReference type="PROSITE" id="PS50011"/>
    </source>
</evidence>